<feature type="domain" description="SCP" evidence="2">
    <location>
        <begin position="60"/>
        <end position="197"/>
    </location>
</feature>
<dbReference type="Proteomes" id="UP000234585">
    <property type="component" value="Unassembled WGS sequence"/>
</dbReference>
<evidence type="ECO:0000313" key="3">
    <source>
        <dbReference type="EMBL" id="PLB41564.1"/>
    </source>
</evidence>
<dbReference type="AlphaFoldDB" id="A0A2I2FLT6"/>
<organism evidence="3 4">
    <name type="scientific">Aspergillus candidus</name>
    <dbReference type="NCBI Taxonomy" id="41067"/>
    <lineage>
        <taxon>Eukaryota</taxon>
        <taxon>Fungi</taxon>
        <taxon>Dikarya</taxon>
        <taxon>Ascomycota</taxon>
        <taxon>Pezizomycotina</taxon>
        <taxon>Eurotiomycetes</taxon>
        <taxon>Eurotiomycetidae</taxon>
        <taxon>Eurotiales</taxon>
        <taxon>Aspergillaceae</taxon>
        <taxon>Aspergillus</taxon>
        <taxon>Aspergillus subgen. Circumdati</taxon>
    </lineage>
</organism>
<dbReference type="RefSeq" id="XP_024675576.1">
    <property type="nucleotide sequence ID" value="XM_024815872.1"/>
</dbReference>
<evidence type="ECO:0000259" key="2">
    <source>
        <dbReference type="SMART" id="SM00198"/>
    </source>
</evidence>
<accession>A0A2I2FLT6</accession>
<dbReference type="SMART" id="SM00198">
    <property type="entry name" value="SCP"/>
    <property type="match status" value="1"/>
</dbReference>
<dbReference type="OrthoDB" id="337038at2759"/>
<dbReference type="PANTHER" id="PTHR10334">
    <property type="entry name" value="CYSTEINE-RICH SECRETORY PROTEIN-RELATED"/>
    <property type="match status" value="1"/>
</dbReference>
<keyword evidence="1" id="KW-0732">Signal</keyword>
<feature type="signal peptide" evidence="1">
    <location>
        <begin position="1"/>
        <end position="30"/>
    </location>
</feature>
<protein>
    <submittedName>
        <fullName evidence="3">CAP domain-containing protein</fullName>
    </submittedName>
</protein>
<dbReference type="Gene3D" id="3.40.33.10">
    <property type="entry name" value="CAP"/>
    <property type="match status" value="1"/>
</dbReference>
<dbReference type="InterPro" id="IPR035940">
    <property type="entry name" value="CAP_sf"/>
</dbReference>
<proteinExistence type="predicted"/>
<dbReference type="STRING" id="41067.A0A2I2FLT6"/>
<dbReference type="GeneID" id="36523032"/>
<name>A0A2I2FLT6_ASPCN</name>
<dbReference type="PROSITE" id="PS01009">
    <property type="entry name" value="CRISP_1"/>
    <property type="match status" value="1"/>
</dbReference>
<dbReference type="InterPro" id="IPR018244">
    <property type="entry name" value="Allrgn_V5/Tpx1_CS"/>
</dbReference>
<dbReference type="Pfam" id="PF00188">
    <property type="entry name" value="CAP"/>
    <property type="match status" value="1"/>
</dbReference>
<dbReference type="GO" id="GO:0005576">
    <property type="term" value="C:extracellular region"/>
    <property type="evidence" value="ECO:0007669"/>
    <property type="project" value="InterPro"/>
</dbReference>
<dbReference type="EMBL" id="KZ559120">
    <property type="protein sequence ID" value="PLB41564.1"/>
    <property type="molecule type" value="Genomic_DNA"/>
</dbReference>
<sequence>MRRQHQKHQGISLLALLTLTLTTLPAPTTATPPPQTTQTTVHVTMTPTAPQPPSYTSPDIFRDTVLAHSNDYRRSHNASALVWNETLTDYAADWAGGCKWEHSHGPYGENLAFGYPDPASALAAWADESQMYNYDIPTGFTEETGHFTQLVWRGTEQVGCAAIDCGFRDSDSDSRKTRAQKDSTLGKYEMAQGWYVVSVEYVFWAVAFEYYG</sequence>
<dbReference type="InterPro" id="IPR001283">
    <property type="entry name" value="CRISP-related"/>
</dbReference>
<dbReference type="InterPro" id="IPR014044">
    <property type="entry name" value="CAP_dom"/>
</dbReference>
<keyword evidence="4" id="KW-1185">Reference proteome</keyword>
<reference evidence="3 4" key="1">
    <citation type="submission" date="2017-12" db="EMBL/GenBank/DDBJ databases">
        <authorList>
            <consortium name="DOE Joint Genome Institute"/>
            <person name="Haridas S."/>
            <person name="Kjaerbolling I."/>
            <person name="Vesth T.C."/>
            <person name="Frisvad J.C."/>
            <person name="Nybo J.L."/>
            <person name="Theobald S."/>
            <person name="Kuo A."/>
            <person name="Bowyer P."/>
            <person name="Matsuda Y."/>
            <person name="Mondo S."/>
            <person name="Lyhne E.K."/>
            <person name="Kogle M.E."/>
            <person name="Clum A."/>
            <person name="Lipzen A."/>
            <person name="Salamov A."/>
            <person name="Ngan C.Y."/>
            <person name="Daum C."/>
            <person name="Chiniquy J."/>
            <person name="Barry K."/>
            <person name="LaButti K."/>
            <person name="Simmons B.A."/>
            <person name="Magnuson J.K."/>
            <person name="Mortensen U.H."/>
            <person name="Larsen T.O."/>
            <person name="Grigoriev I.V."/>
            <person name="Baker S.E."/>
            <person name="Andersen M.R."/>
            <person name="Nordberg H.P."/>
            <person name="Cantor M.N."/>
            <person name="Hua S.X."/>
        </authorList>
    </citation>
    <scope>NUCLEOTIDE SEQUENCE [LARGE SCALE GENOMIC DNA]</scope>
    <source>
        <strain evidence="3 4">CBS 102.13</strain>
    </source>
</reference>
<gene>
    <name evidence="3" type="ORF">BDW47DRAFT_122605</name>
</gene>
<evidence type="ECO:0000256" key="1">
    <source>
        <dbReference type="SAM" id="SignalP"/>
    </source>
</evidence>
<dbReference type="PRINTS" id="PR00837">
    <property type="entry name" value="V5TPXLIKE"/>
</dbReference>
<evidence type="ECO:0000313" key="4">
    <source>
        <dbReference type="Proteomes" id="UP000234585"/>
    </source>
</evidence>
<dbReference type="SUPFAM" id="SSF55797">
    <property type="entry name" value="PR-1-like"/>
    <property type="match status" value="1"/>
</dbReference>
<feature type="chain" id="PRO_5014142014" evidence="1">
    <location>
        <begin position="31"/>
        <end position="212"/>
    </location>
</feature>